<organism evidence="1 2">
    <name type="scientific">Marinobacter profundi</name>
    <dbReference type="NCBI Taxonomy" id="2666256"/>
    <lineage>
        <taxon>Bacteria</taxon>
        <taxon>Pseudomonadati</taxon>
        <taxon>Pseudomonadota</taxon>
        <taxon>Gammaproteobacteria</taxon>
        <taxon>Pseudomonadales</taxon>
        <taxon>Marinobacteraceae</taxon>
        <taxon>Marinobacter</taxon>
    </lineage>
</organism>
<evidence type="ECO:0000313" key="1">
    <source>
        <dbReference type="EMBL" id="PHQ16231.1"/>
    </source>
</evidence>
<evidence type="ECO:0000313" key="2">
    <source>
        <dbReference type="Proteomes" id="UP000231409"/>
    </source>
</evidence>
<accession>A0A2G1UNZ4</accession>
<dbReference type="AlphaFoldDB" id="A0A2G1UNZ4"/>
<protein>
    <submittedName>
        <fullName evidence="1">Uncharacterized protein</fullName>
    </submittedName>
</protein>
<dbReference type="EMBL" id="NTFH01000004">
    <property type="protein sequence ID" value="PHQ16231.1"/>
    <property type="molecule type" value="Genomic_DNA"/>
</dbReference>
<reference evidence="1 2" key="1">
    <citation type="submission" date="2017-09" db="EMBL/GenBank/DDBJ databases">
        <title>The draft genome sequences of Marinobacter sp. PWS21.</title>
        <authorList>
            <person name="Cao J."/>
        </authorList>
    </citation>
    <scope>NUCLEOTIDE SEQUENCE [LARGE SCALE GENOMIC DNA]</scope>
    <source>
        <strain evidence="1 2">PWS21</strain>
    </source>
</reference>
<name>A0A2G1UNZ4_9GAMM</name>
<sequence length="86" mass="9295">MPDTVCQQALDRVLTYLDQAGVALSDDVCRRALNLVDAALLEARTCGGDVLQAAMDRLPGYFDLPQPAAPTPWPPLARGSIGYRHD</sequence>
<comment type="caution">
    <text evidence="1">The sequence shown here is derived from an EMBL/GenBank/DDBJ whole genome shotgun (WGS) entry which is preliminary data.</text>
</comment>
<gene>
    <name evidence="1" type="ORF">CLH61_03865</name>
</gene>
<proteinExistence type="predicted"/>
<keyword evidence="2" id="KW-1185">Reference proteome</keyword>
<dbReference type="RefSeq" id="WP_099613397.1">
    <property type="nucleotide sequence ID" value="NZ_KZ319368.1"/>
</dbReference>
<dbReference type="Proteomes" id="UP000231409">
    <property type="component" value="Unassembled WGS sequence"/>
</dbReference>